<dbReference type="EMBL" id="JAUTDP010000010">
    <property type="protein sequence ID" value="KAK3395609.1"/>
    <property type="molecule type" value="Genomic_DNA"/>
</dbReference>
<feature type="chain" id="PRO_5042005067" description="DUF7136 domain-containing protein" evidence="1">
    <location>
        <begin position="30"/>
        <end position="226"/>
    </location>
</feature>
<sequence length="226" mass="25332">MIPTGIFSGNGRFDSLTAFLLLLSSAVLAQESQETDEIVQYPATIEFDVVFPRNDTYAPADVFPIIFALRNPKAAAAFRPLMSWYLEKKGEDRDEVLEEDHTDMVGPRGASEPVGSLGWHGMSNIWHMAPTNITSDPFYLVYWTDKLKGPSAEGQYMLWSDFETFNCTDEWSWGHSDFAHLSTRIFFTIEKGAKAPDLVLCVEIEVSVPTLHGHPPLHNTTSKQTS</sequence>
<reference evidence="3" key="1">
    <citation type="journal article" date="2023" name="Mol. Phylogenet. Evol.">
        <title>Genome-scale phylogeny and comparative genomics of the fungal order Sordariales.</title>
        <authorList>
            <person name="Hensen N."/>
            <person name="Bonometti L."/>
            <person name="Westerberg I."/>
            <person name="Brannstrom I.O."/>
            <person name="Guillou S."/>
            <person name="Cros-Aarteil S."/>
            <person name="Calhoun S."/>
            <person name="Haridas S."/>
            <person name="Kuo A."/>
            <person name="Mondo S."/>
            <person name="Pangilinan J."/>
            <person name="Riley R."/>
            <person name="LaButti K."/>
            <person name="Andreopoulos B."/>
            <person name="Lipzen A."/>
            <person name="Chen C."/>
            <person name="Yan M."/>
            <person name="Daum C."/>
            <person name="Ng V."/>
            <person name="Clum A."/>
            <person name="Steindorff A."/>
            <person name="Ohm R.A."/>
            <person name="Martin F."/>
            <person name="Silar P."/>
            <person name="Natvig D.O."/>
            <person name="Lalanne C."/>
            <person name="Gautier V."/>
            <person name="Ament-Velasquez S.L."/>
            <person name="Kruys A."/>
            <person name="Hutchinson M.I."/>
            <person name="Powell A.J."/>
            <person name="Barry K."/>
            <person name="Miller A.N."/>
            <person name="Grigoriev I.V."/>
            <person name="Debuchy R."/>
            <person name="Gladieux P."/>
            <person name="Hiltunen Thoren M."/>
            <person name="Johannesson H."/>
        </authorList>
    </citation>
    <scope>NUCLEOTIDE SEQUENCE</scope>
    <source>
        <strain evidence="3">FGSC 1904</strain>
    </source>
</reference>
<dbReference type="InterPro" id="IPR055560">
    <property type="entry name" value="DUF7136"/>
</dbReference>
<proteinExistence type="predicted"/>
<dbReference type="AlphaFoldDB" id="A0AAE0P941"/>
<organism evidence="3 4">
    <name type="scientific">Sordaria brevicollis</name>
    <dbReference type="NCBI Taxonomy" id="83679"/>
    <lineage>
        <taxon>Eukaryota</taxon>
        <taxon>Fungi</taxon>
        <taxon>Dikarya</taxon>
        <taxon>Ascomycota</taxon>
        <taxon>Pezizomycotina</taxon>
        <taxon>Sordariomycetes</taxon>
        <taxon>Sordariomycetidae</taxon>
        <taxon>Sordariales</taxon>
        <taxon>Sordariaceae</taxon>
        <taxon>Sordaria</taxon>
    </lineage>
</organism>
<dbReference type="Proteomes" id="UP001281003">
    <property type="component" value="Unassembled WGS sequence"/>
</dbReference>
<comment type="caution">
    <text evidence="3">The sequence shown here is derived from an EMBL/GenBank/DDBJ whole genome shotgun (WGS) entry which is preliminary data.</text>
</comment>
<name>A0AAE0P941_SORBR</name>
<keyword evidence="4" id="KW-1185">Reference proteome</keyword>
<evidence type="ECO:0000259" key="2">
    <source>
        <dbReference type="Pfam" id="PF23584"/>
    </source>
</evidence>
<protein>
    <recommendedName>
        <fullName evidence="2">DUF7136 domain-containing protein</fullName>
    </recommendedName>
</protein>
<dbReference type="Pfam" id="PF23584">
    <property type="entry name" value="DUF7136"/>
    <property type="match status" value="1"/>
</dbReference>
<accession>A0AAE0P941</accession>
<evidence type="ECO:0000256" key="1">
    <source>
        <dbReference type="SAM" id="SignalP"/>
    </source>
</evidence>
<feature type="domain" description="DUF7136" evidence="2">
    <location>
        <begin position="41"/>
        <end position="199"/>
    </location>
</feature>
<evidence type="ECO:0000313" key="4">
    <source>
        <dbReference type="Proteomes" id="UP001281003"/>
    </source>
</evidence>
<keyword evidence="1" id="KW-0732">Signal</keyword>
<feature type="signal peptide" evidence="1">
    <location>
        <begin position="1"/>
        <end position="29"/>
    </location>
</feature>
<reference evidence="3" key="2">
    <citation type="submission" date="2023-07" db="EMBL/GenBank/DDBJ databases">
        <authorList>
            <consortium name="Lawrence Berkeley National Laboratory"/>
            <person name="Haridas S."/>
            <person name="Hensen N."/>
            <person name="Bonometti L."/>
            <person name="Westerberg I."/>
            <person name="Brannstrom I.O."/>
            <person name="Guillou S."/>
            <person name="Cros-Aarteil S."/>
            <person name="Calhoun S."/>
            <person name="Kuo A."/>
            <person name="Mondo S."/>
            <person name="Pangilinan J."/>
            <person name="Riley R."/>
            <person name="LaButti K."/>
            <person name="Andreopoulos B."/>
            <person name="Lipzen A."/>
            <person name="Chen C."/>
            <person name="Yanf M."/>
            <person name="Daum C."/>
            <person name="Ng V."/>
            <person name="Clum A."/>
            <person name="Steindorff A."/>
            <person name="Ohm R."/>
            <person name="Martin F."/>
            <person name="Silar P."/>
            <person name="Natvig D."/>
            <person name="Lalanne C."/>
            <person name="Gautier V."/>
            <person name="Ament-velasquez S.L."/>
            <person name="Kruys A."/>
            <person name="Hutchinson M.I."/>
            <person name="Powell A.J."/>
            <person name="Barry K."/>
            <person name="Miller A.N."/>
            <person name="Grigoriev I.V."/>
            <person name="Debuchy R."/>
            <person name="Gladieux P."/>
            <person name="Thoren M.H."/>
            <person name="Johannesson H."/>
        </authorList>
    </citation>
    <scope>NUCLEOTIDE SEQUENCE</scope>
    <source>
        <strain evidence="3">FGSC 1904</strain>
    </source>
</reference>
<evidence type="ECO:0000313" key="3">
    <source>
        <dbReference type="EMBL" id="KAK3395609.1"/>
    </source>
</evidence>
<gene>
    <name evidence="3" type="ORF">B0T20DRAFT_40536</name>
</gene>